<evidence type="ECO:0000256" key="1">
    <source>
        <dbReference type="SAM" id="Phobius"/>
    </source>
</evidence>
<organism evidence="2">
    <name type="scientific">Arundo donax</name>
    <name type="common">Giant reed</name>
    <name type="synonym">Donax arundinaceus</name>
    <dbReference type="NCBI Taxonomy" id="35708"/>
    <lineage>
        <taxon>Eukaryota</taxon>
        <taxon>Viridiplantae</taxon>
        <taxon>Streptophyta</taxon>
        <taxon>Embryophyta</taxon>
        <taxon>Tracheophyta</taxon>
        <taxon>Spermatophyta</taxon>
        <taxon>Magnoliopsida</taxon>
        <taxon>Liliopsida</taxon>
        <taxon>Poales</taxon>
        <taxon>Poaceae</taxon>
        <taxon>PACMAD clade</taxon>
        <taxon>Arundinoideae</taxon>
        <taxon>Arundineae</taxon>
        <taxon>Arundo</taxon>
    </lineage>
</organism>
<sequence>MRCIHSFVCTWLFHLAAYQLQFYSLFLTKGRAHIYLFFAPCIPSLYFMVISCLALVNCRHCMPQIFLFCLCSQTLQLTDTWPKNCILKPFPGIQEKEGA</sequence>
<reference evidence="2" key="1">
    <citation type="submission" date="2014-09" db="EMBL/GenBank/DDBJ databases">
        <authorList>
            <person name="Magalhaes I.L.F."/>
            <person name="Oliveira U."/>
            <person name="Santos F.R."/>
            <person name="Vidigal T.H.D.A."/>
            <person name="Brescovit A.D."/>
            <person name="Santos A.J."/>
        </authorList>
    </citation>
    <scope>NUCLEOTIDE SEQUENCE</scope>
    <source>
        <tissue evidence="2">Shoot tissue taken approximately 20 cm above the soil surface</tissue>
    </source>
</reference>
<keyword evidence="1" id="KW-0472">Membrane</keyword>
<accession>A0A0A9H7S2</accession>
<reference evidence="2" key="2">
    <citation type="journal article" date="2015" name="Data Brief">
        <title>Shoot transcriptome of the giant reed, Arundo donax.</title>
        <authorList>
            <person name="Barrero R.A."/>
            <person name="Guerrero F.D."/>
            <person name="Moolhuijzen P."/>
            <person name="Goolsby J.A."/>
            <person name="Tidwell J."/>
            <person name="Bellgard S.E."/>
            <person name="Bellgard M.I."/>
        </authorList>
    </citation>
    <scope>NUCLEOTIDE SEQUENCE</scope>
    <source>
        <tissue evidence="2">Shoot tissue taken approximately 20 cm above the soil surface</tissue>
    </source>
</reference>
<keyword evidence="1" id="KW-1133">Transmembrane helix</keyword>
<feature type="transmembrane region" description="Helical" evidence="1">
    <location>
        <begin position="33"/>
        <end position="56"/>
    </location>
</feature>
<keyword evidence="1" id="KW-0812">Transmembrane</keyword>
<proteinExistence type="predicted"/>
<name>A0A0A9H7S2_ARUDO</name>
<protein>
    <submittedName>
        <fullName evidence="2">Uncharacterized protein</fullName>
    </submittedName>
</protein>
<dbReference type="AlphaFoldDB" id="A0A0A9H7S2"/>
<dbReference type="EMBL" id="GBRH01168953">
    <property type="protein sequence ID" value="JAE28943.1"/>
    <property type="molecule type" value="Transcribed_RNA"/>
</dbReference>
<evidence type="ECO:0000313" key="2">
    <source>
        <dbReference type="EMBL" id="JAE28943.1"/>
    </source>
</evidence>